<keyword evidence="2" id="KW-1185">Reference proteome</keyword>
<dbReference type="PROSITE" id="PS51257">
    <property type="entry name" value="PROKAR_LIPOPROTEIN"/>
    <property type="match status" value="1"/>
</dbReference>
<evidence type="ECO:0000313" key="2">
    <source>
        <dbReference type="Proteomes" id="UP000266067"/>
    </source>
</evidence>
<dbReference type="InterPro" id="IPR005046">
    <property type="entry name" value="DUF285"/>
</dbReference>
<sequence>MKIRTLFLSPITIITLGSCSKDDGPSTPTANTTNITSFTPKLGPVGTMVTINVGDLTTHEDPSTFSAQWTTDFDGDILIIGLNDNLEYNLTINWGDGTVEEISVSNSSTVEHQYEVQKSYHVAIQGVFPAIYMDNNGSAHKLQSIYKWGDIVWKSMENAFSGCENMKYNAEDIPNLSNVTNASWMFADCSEFIGGGISDWDVSSITNMTSMFRDATLFVGAVGSWNTSNVEDMSNMFHGATSFNRPIGDWDTSKVTAMMNMFNNASSFNGDLGNWDVSGVTNMSGMFNNSDMSAKNYGNTLIECGELS</sequence>
<organism evidence="1 2">
    <name type="scientific">Flagellimonas lutimaris</name>
    <dbReference type="NCBI Taxonomy" id="475082"/>
    <lineage>
        <taxon>Bacteria</taxon>
        <taxon>Pseudomonadati</taxon>
        <taxon>Bacteroidota</taxon>
        <taxon>Flavobacteriia</taxon>
        <taxon>Flavobacteriales</taxon>
        <taxon>Flavobacteriaceae</taxon>
        <taxon>Flagellimonas</taxon>
    </lineage>
</organism>
<dbReference type="InterPro" id="IPR011889">
    <property type="entry name" value="Liste_lipo_26"/>
</dbReference>
<dbReference type="RefSeq" id="WP_119607295.1">
    <property type="nucleotide sequence ID" value="NZ_QXFH01000070.1"/>
</dbReference>
<comment type="caution">
    <text evidence="1">The sequence shown here is derived from an EMBL/GenBank/DDBJ whole genome shotgun (WGS) entry which is preliminary data.</text>
</comment>
<dbReference type="Pfam" id="PF03382">
    <property type="entry name" value="DUF285"/>
    <property type="match status" value="1"/>
</dbReference>
<accession>A0A3A1N8T9</accession>
<dbReference type="NCBIfam" id="TIGR02167">
    <property type="entry name" value="Liste_lipo_26"/>
    <property type="match status" value="2"/>
</dbReference>
<dbReference type="Proteomes" id="UP000266067">
    <property type="component" value="Unassembled WGS sequence"/>
</dbReference>
<dbReference type="EMBL" id="QXFH01000070">
    <property type="protein sequence ID" value="RIV35067.1"/>
    <property type="molecule type" value="Genomic_DNA"/>
</dbReference>
<proteinExistence type="predicted"/>
<evidence type="ECO:0000313" key="1">
    <source>
        <dbReference type="EMBL" id="RIV35067.1"/>
    </source>
</evidence>
<protein>
    <submittedName>
        <fullName evidence="1">BspA family leucine-rich repeat surface protein</fullName>
    </submittedName>
</protein>
<name>A0A3A1N8T9_9FLAO</name>
<gene>
    <name evidence="1" type="ORF">D2V08_06810</name>
</gene>
<dbReference type="AlphaFoldDB" id="A0A3A1N8T9"/>
<dbReference type="OrthoDB" id="9813840at2"/>
<reference evidence="1 2" key="1">
    <citation type="submission" date="2018-08" db="EMBL/GenBank/DDBJ databases">
        <title>Proposal of Muricauda 72 sp.nov. and Muricauda NH166 sp.nov., isolated from seawater.</title>
        <authorList>
            <person name="Cheng H."/>
            <person name="Wu Y.-H."/>
            <person name="Guo L.-L."/>
            <person name="Xu X.-W."/>
        </authorList>
    </citation>
    <scope>NUCLEOTIDE SEQUENCE [LARGE SCALE GENOMIC DNA]</scope>
    <source>
        <strain evidence="1 2">KCTC 22173</strain>
    </source>
</reference>